<feature type="domain" description="EF-hand" evidence="11">
    <location>
        <begin position="901"/>
        <end position="936"/>
    </location>
</feature>
<dbReference type="SUPFAM" id="SSF47473">
    <property type="entry name" value="EF-hand"/>
    <property type="match status" value="2"/>
</dbReference>
<comment type="caution">
    <text evidence="12">The sequence shown here is derived from an EMBL/GenBank/DDBJ whole genome shotgun (WGS) entry which is preliminary data.</text>
</comment>
<keyword evidence="6" id="KW-0106">Calcium</keyword>
<dbReference type="Gene3D" id="1.10.238.10">
    <property type="entry name" value="EF-hand"/>
    <property type="match status" value="3"/>
</dbReference>
<dbReference type="InterPro" id="IPR050205">
    <property type="entry name" value="CDPK_Ser/Thr_kinases"/>
</dbReference>
<dbReference type="AlphaFoldDB" id="A0AA36IQ05"/>
<dbReference type="PROSITE" id="PS50222">
    <property type="entry name" value="EF_HAND_2"/>
    <property type="match status" value="3"/>
</dbReference>
<feature type="domain" description="Protein kinase" evidence="10">
    <location>
        <begin position="427"/>
        <end position="780"/>
    </location>
</feature>
<dbReference type="InterPro" id="IPR011992">
    <property type="entry name" value="EF-hand-dom_pair"/>
</dbReference>
<keyword evidence="4" id="KW-0547">Nucleotide-binding</keyword>
<evidence type="ECO:0000256" key="2">
    <source>
        <dbReference type="ARBA" id="ARBA00022527"/>
    </source>
</evidence>
<dbReference type="Gene3D" id="1.10.510.10">
    <property type="entry name" value="Transferase(Phosphotransferase) domain 1"/>
    <property type="match status" value="1"/>
</dbReference>
<dbReference type="GO" id="GO:0004674">
    <property type="term" value="F:protein serine/threonine kinase activity"/>
    <property type="evidence" value="ECO:0007669"/>
    <property type="project" value="UniProtKB-KW"/>
</dbReference>
<dbReference type="InterPro" id="IPR000719">
    <property type="entry name" value="Prot_kinase_dom"/>
</dbReference>
<dbReference type="InterPro" id="IPR022074">
    <property type="entry name" value="DUF3626"/>
</dbReference>
<evidence type="ECO:0000256" key="8">
    <source>
        <dbReference type="ARBA" id="ARBA00024334"/>
    </source>
</evidence>
<evidence type="ECO:0000256" key="5">
    <source>
        <dbReference type="ARBA" id="ARBA00022777"/>
    </source>
</evidence>
<evidence type="ECO:0000256" key="9">
    <source>
        <dbReference type="SAM" id="MobiDB-lite"/>
    </source>
</evidence>
<dbReference type="GO" id="GO:0005524">
    <property type="term" value="F:ATP binding"/>
    <property type="evidence" value="ECO:0007669"/>
    <property type="project" value="UniProtKB-KW"/>
</dbReference>
<feature type="region of interest" description="Disordered" evidence="9">
    <location>
        <begin position="968"/>
        <end position="997"/>
    </location>
</feature>
<evidence type="ECO:0000259" key="11">
    <source>
        <dbReference type="PROSITE" id="PS50222"/>
    </source>
</evidence>
<reference evidence="12" key="1">
    <citation type="submission" date="2023-08" db="EMBL/GenBank/DDBJ databases">
        <authorList>
            <person name="Chen Y."/>
            <person name="Shah S."/>
            <person name="Dougan E. K."/>
            <person name="Thang M."/>
            <person name="Chan C."/>
        </authorList>
    </citation>
    <scope>NUCLEOTIDE SEQUENCE</scope>
</reference>
<dbReference type="SUPFAM" id="SSF56112">
    <property type="entry name" value="Protein kinase-like (PK-like)"/>
    <property type="match status" value="1"/>
</dbReference>
<keyword evidence="7" id="KW-0067">ATP-binding</keyword>
<dbReference type="Proteomes" id="UP001178507">
    <property type="component" value="Unassembled WGS sequence"/>
</dbReference>
<dbReference type="InterPro" id="IPR002048">
    <property type="entry name" value="EF_hand_dom"/>
</dbReference>
<proteinExistence type="inferred from homology"/>
<accession>A0AA36IQ05</accession>
<dbReference type="Pfam" id="PF12294">
    <property type="entry name" value="DUF3626"/>
    <property type="match status" value="1"/>
</dbReference>
<evidence type="ECO:0000313" key="12">
    <source>
        <dbReference type="EMBL" id="CAJ1391867.1"/>
    </source>
</evidence>
<feature type="domain" description="EF-hand" evidence="11">
    <location>
        <begin position="129"/>
        <end position="164"/>
    </location>
</feature>
<dbReference type="EMBL" id="CAUJNA010002224">
    <property type="protein sequence ID" value="CAJ1391867.1"/>
    <property type="molecule type" value="Genomic_DNA"/>
</dbReference>
<name>A0AA36IQ05_9DINO</name>
<evidence type="ECO:0000256" key="7">
    <source>
        <dbReference type="ARBA" id="ARBA00022840"/>
    </source>
</evidence>
<dbReference type="PROSITE" id="PS00018">
    <property type="entry name" value="EF_HAND_1"/>
    <property type="match status" value="2"/>
</dbReference>
<dbReference type="Pfam" id="PF13499">
    <property type="entry name" value="EF-hand_7"/>
    <property type="match status" value="1"/>
</dbReference>
<dbReference type="GO" id="GO:0005509">
    <property type="term" value="F:calcium ion binding"/>
    <property type="evidence" value="ECO:0007669"/>
    <property type="project" value="InterPro"/>
</dbReference>
<keyword evidence="5" id="KW-0418">Kinase</keyword>
<dbReference type="SMART" id="SM00054">
    <property type="entry name" value="EFh"/>
    <property type="match status" value="3"/>
</dbReference>
<dbReference type="SMART" id="SM00220">
    <property type="entry name" value="S_TKc"/>
    <property type="match status" value="1"/>
</dbReference>
<dbReference type="Pfam" id="PF00069">
    <property type="entry name" value="Pkinase"/>
    <property type="match status" value="1"/>
</dbReference>
<feature type="compositionally biased region" description="Basic and acidic residues" evidence="9">
    <location>
        <begin position="968"/>
        <end position="977"/>
    </location>
</feature>
<sequence>MFELFSACRHCVSPIVVSDEPVSSYDSSMRPTRSVPDSPMGKALKEMQQSFTFLALPAHGLFPIVKDCENAIFMGDEDKARDILERLEHEVELEGSTLTAAFNLFKKPGADCLSETEVRMMLEYLGFPKEDADVEKILTAVDTDGDRKMSLEEFRHYVGRMGGSLRLFEVRRKQMETTHGSLGEAVDPAALRVHLLEAGIRDDAQAYWRLVVPPTEFTEAAKLVDCQRKAVRHIRALAKRNHDDALPKLQKRLANLGFRDTDLWMTLAWIREMAPILVHLDLSKMLHFMEKDTHYRNQFETASSGGLLKPATREKWEKDLFGGYYDGAQGFDRCKYGVLNAMNDHRGVVKCAQYGDSYLVLKDVRLRCTFSPEDSANLKAERLAVLDYYGHVLHEYSDAELRETIHVAKSSDAALLGDSSKVGSMKYKETQIHGELCFANHVERLVAHPRHRKAPDQDKIKAVAAKFNWKFSWIDEERRRMEREERAKLGAAAWEERLHALMDKETPDAHGVPEGFCKKGCGRKVAPGTTKNGKSFTTCCRGCVLGFGHDMTCGNIDPAHLGPGKCKNGCGRPVNPGRHPSGRKFDTCCRDCSSGSHDPDCGKQELSNEPVEPGFCINRQGLKQSNRLLLNRTRQVHRDLNAKNFMITGDDRTVKLIDFGLATRFYGYMPKDQFIEIVGTSHYMAPEMILSGKYSPAVDMWSLGVLLYVCLTGLMLLPKDDERKKHLLGKKAYVGRKLEKCPQLQKRACSDQARNLLEMMLTYDASERISASEALSHPFILKYCHQFLGGAVQAATELDTVIIDKLRRFAKAPKLKKVALLFMAHLAEHDVQLRDARHNFRTLDKNGDGEISREELEAGLNEAGIAPPPDMAEIFKGCSAHREGKLHFVEYLACMMPESLIDERLCHEAFSLLDPEGKGRLRAEDLQVVCRHDLDRCRKMVDQVKQVDDGSDGFDFDDFFTLLCGPMKDSDPADQRPAKHRRTEGTHAPVFAGIPAS</sequence>
<comment type="similarity">
    <text evidence="8">Belongs to the protein kinase superfamily. Ser/Thr protein kinase family. CDPK subfamily.</text>
</comment>
<evidence type="ECO:0000313" key="13">
    <source>
        <dbReference type="Proteomes" id="UP001178507"/>
    </source>
</evidence>
<protein>
    <submittedName>
        <fullName evidence="12">Uncharacterized protein</fullName>
    </submittedName>
</protein>
<dbReference type="InterPro" id="IPR011009">
    <property type="entry name" value="Kinase-like_dom_sf"/>
</dbReference>
<keyword evidence="3" id="KW-0808">Transferase</keyword>
<dbReference type="CDD" id="cd00051">
    <property type="entry name" value="EFh"/>
    <property type="match status" value="2"/>
</dbReference>
<evidence type="ECO:0000256" key="4">
    <source>
        <dbReference type="ARBA" id="ARBA00022741"/>
    </source>
</evidence>
<dbReference type="Pfam" id="PF13202">
    <property type="entry name" value="EF-hand_5"/>
    <property type="match status" value="1"/>
</dbReference>
<dbReference type="PANTHER" id="PTHR24349">
    <property type="entry name" value="SERINE/THREONINE-PROTEIN KINASE"/>
    <property type="match status" value="1"/>
</dbReference>
<gene>
    <name evidence="12" type="ORF">EVOR1521_LOCUS17121</name>
</gene>
<organism evidence="12 13">
    <name type="scientific">Effrenium voratum</name>
    <dbReference type="NCBI Taxonomy" id="2562239"/>
    <lineage>
        <taxon>Eukaryota</taxon>
        <taxon>Sar</taxon>
        <taxon>Alveolata</taxon>
        <taxon>Dinophyceae</taxon>
        <taxon>Suessiales</taxon>
        <taxon>Symbiodiniaceae</taxon>
        <taxon>Effrenium</taxon>
    </lineage>
</organism>
<keyword evidence="13" id="KW-1185">Reference proteome</keyword>
<dbReference type="PROSITE" id="PS50011">
    <property type="entry name" value="PROTEIN_KINASE_DOM"/>
    <property type="match status" value="1"/>
</dbReference>
<feature type="domain" description="EF-hand" evidence="11">
    <location>
        <begin position="831"/>
        <end position="866"/>
    </location>
</feature>
<dbReference type="InterPro" id="IPR018247">
    <property type="entry name" value="EF_Hand_1_Ca_BS"/>
</dbReference>
<evidence type="ECO:0000256" key="6">
    <source>
        <dbReference type="ARBA" id="ARBA00022837"/>
    </source>
</evidence>
<evidence type="ECO:0000256" key="3">
    <source>
        <dbReference type="ARBA" id="ARBA00022679"/>
    </source>
</evidence>
<evidence type="ECO:0000259" key="10">
    <source>
        <dbReference type="PROSITE" id="PS50011"/>
    </source>
</evidence>
<comment type="cofactor">
    <cofactor evidence="1">
        <name>Mg(2+)</name>
        <dbReference type="ChEBI" id="CHEBI:18420"/>
    </cofactor>
</comment>
<evidence type="ECO:0000256" key="1">
    <source>
        <dbReference type="ARBA" id="ARBA00001946"/>
    </source>
</evidence>
<keyword evidence="2" id="KW-0723">Serine/threonine-protein kinase</keyword>